<gene>
    <name evidence="3" type="ORF">IT775_04335</name>
</gene>
<organism evidence="3 4">
    <name type="scientific">Thalassovita aquimarina</name>
    <dbReference type="NCBI Taxonomy" id="2785917"/>
    <lineage>
        <taxon>Bacteria</taxon>
        <taxon>Pseudomonadati</taxon>
        <taxon>Pseudomonadota</taxon>
        <taxon>Alphaproteobacteria</taxon>
        <taxon>Rhodobacterales</taxon>
        <taxon>Roseobacteraceae</taxon>
        <taxon>Thalassovita</taxon>
    </lineage>
</organism>
<keyword evidence="2" id="KW-0472">Membrane</keyword>
<feature type="transmembrane region" description="Helical" evidence="2">
    <location>
        <begin position="446"/>
        <end position="464"/>
    </location>
</feature>
<keyword evidence="4" id="KW-1185">Reference proteome</keyword>
<proteinExistence type="predicted"/>
<dbReference type="EMBL" id="JADMKU010000003">
    <property type="protein sequence ID" value="MBR9650353.1"/>
    <property type="molecule type" value="Genomic_DNA"/>
</dbReference>
<dbReference type="RefSeq" id="WP_212699873.1">
    <property type="nucleotide sequence ID" value="NZ_JADMKU010000003.1"/>
</dbReference>
<feature type="transmembrane region" description="Helical" evidence="2">
    <location>
        <begin position="221"/>
        <end position="247"/>
    </location>
</feature>
<evidence type="ECO:0000313" key="4">
    <source>
        <dbReference type="Proteomes" id="UP001195941"/>
    </source>
</evidence>
<feature type="transmembrane region" description="Helical" evidence="2">
    <location>
        <begin position="332"/>
        <end position="351"/>
    </location>
</feature>
<name>A0ABS5HP43_9RHOB</name>
<feature type="transmembrane region" description="Helical" evidence="2">
    <location>
        <begin position="300"/>
        <end position="320"/>
    </location>
</feature>
<feature type="region of interest" description="Disordered" evidence="1">
    <location>
        <begin position="564"/>
        <end position="588"/>
    </location>
</feature>
<feature type="transmembrane region" description="Helical" evidence="2">
    <location>
        <begin position="134"/>
        <end position="151"/>
    </location>
</feature>
<sequence length="658" mass="72485">MTAREAQEPTAQRETVRAIWDRLSAEVLVLSREGIAGIVLLFVLLLVTRPYVGIVNDAMLYAVQGLHRIDGRLLGEDLFFRFGNQDSFSPFTRIYAPVIGLIGLAKAHALFWVAGLLAWLCGLIALIRAIFGKTYMGFAAAAAAILLNGYYGNLVLSYGEGFVTPRLFAESFGMAAIAAVVYRRMMQAGLLAVLAAMTHPITGAYFMAFCFWLALNDWRKFLLVGSFGAIAVATMAGFGVEPFVWIVDKYDPSWFNLLRERASMIFVLEWSWLNLFSGIMLPLVSLIIVSTRRNDRFARIALPAVGIPLALLLLSVFAVYVMQNKFLSAMQFWRALLILQLFGNLFALQAVMGLVPGFARTRALFAIAICYCVAERFTGNVTVGSAILSLASLIAYGVERGRNGDRPGIGVRVLTDLMGVLAVLITLPFLAGVPVMSWDPEAQVKFILRAGLVAVVVWQLFLTSPTRSPGRGLLVGGVCLAVALVTIDDRTRHQKFAETPAPPETDFVEHLRGRTVYWEGNLALLWFQYQLPSYYSCRQMGGVAFFRAQAFEFERRAAGLRGLNTDDFSEDRESTCPQKQDPGQRGPVETSQLQAACDALPDLDLLILRSGLPGGFAGTVELPVPAYAPVKTRDVFKKPSIEAETTLFHVYECADFRS</sequence>
<keyword evidence="2" id="KW-0812">Transmembrane</keyword>
<protein>
    <recommendedName>
        <fullName evidence="5">Glycosyltransferase RgtA/B/C/D-like domain-containing protein</fullName>
    </recommendedName>
</protein>
<feature type="transmembrane region" description="Helical" evidence="2">
    <location>
        <begin position="34"/>
        <end position="52"/>
    </location>
</feature>
<evidence type="ECO:0000256" key="1">
    <source>
        <dbReference type="SAM" id="MobiDB-lite"/>
    </source>
</evidence>
<feature type="transmembrane region" description="Helical" evidence="2">
    <location>
        <begin position="109"/>
        <end position="127"/>
    </location>
</feature>
<dbReference type="Proteomes" id="UP001195941">
    <property type="component" value="Unassembled WGS sequence"/>
</dbReference>
<feature type="transmembrane region" description="Helical" evidence="2">
    <location>
        <begin position="470"/>
        <end position="487"/>
    </location>
</feature>
<feature type="transmembrane region" description="Helical" evidence="2">
    <location>
        <begin position="189"/>
        <end position="215"/>
    </location>
</feature>
<feature type="transmembrane region" description="Helical" evidence="2">
    <location>
        <begin position="418"/>
        <end position="439"/>
    </location>
</feature>
<comment type="caution">
    <text evidence="3">The sequence shown here is derived from an EMBL/GenBank/DDBJ whole genome shotgun (WGS) entry which is preliminary data.</text>
</comment>
<evidence type="ECO:0000313" key="3">
    <source>
        <dbReference type="EMBL" id="MBR9650353.1"/>
    </source>
</evidence>
<keyword evidence="2" id="KW-1133">Transmembrane helix</keyword>
<feature type="transmembrane region" description="Helical" evidence="2">
    <location>
        <begin position="381"/>
        <end position="398"/>
    </location>
</feature>
<reference evidence="3 4" key="1">
    <citation type="journal article" date="2021" name="Arch. Microbiol.">
        <title>Thalassobius aquimarinus sp. nov., isolated from the Sea of Japan seashore.</title>
        <authorList>
            <person name="Kurilenko V.V."/>
            <person name="Romanenko L.A."/>
            <person name="Chernysheva N.Y."/>
            <person name="Velansky P.V."/>
            <person name="Tekutyeva L.A."/>
            <person name="Isaeva M.P."/>
            <person name="Mikhailov V.V."/>
        </authorList>
    </citation>
    <scope>NUCLEOTIDE SEQUENCE [LARGE SCALE GENOMIC DNA]</scope>
    <source>
        <strain evidence="3 4">KMM 8518</strain>
    </source>
</reference>
<feature type="transmembrane region" description="Helical" evidence="2">
    <location>
        <begin position="267"/>
        <end position="288"/>
    </location>
</feature>
<accession>A0ABS5HP43</accession>
<evidence type="ECO:0000256" key="2">
    <source>
        <dbReference type="SAM" id="Phobius"/>
    </source>
</evidence>
<evidence type="ECO:0008006" key="5">
    <source>
        <dbReference type="Google" id="ProtNLM"/>
    </source>
</evidence>